<keyword evidence="6" id="KW-1185">Reference proteome</keyword>
<sequence length="260" mass="29874">MQVQYLLPSLRLSPLVNGILVIRYEGAPEFTLPLFANGSPVIIFQTTAAKTRVGKVGHLTLYGQTIRPDELLIAGNFTLIAWFLQPHTLKPLLQTGARQLTDDCIDISYFRQAREKSLEERLLNTSDLIKQLQLMEEFLTGLPSMDENDIERVNFAVAQIKNSRGLYSLTTLQDELNVTERTMQRLFENNVGMSAKLFRRVCQFDAAFQQLNQLQFDKLSDVAFEHGYADQSHFTRVFREFTGLTPKEYLARRQQYTPVF</sequence>
<dbReference type="KEGG" id="dpf:ON006_03750"/>
<dbReference type="GO" id="GO:0043565">
    <property type="term" value="F:sequence-specific DNA binding"/>
    <property type="evidence" value="ECO:0007669"/>
    <property type="project" value="InterPro"/>
</dbReference>
<accession>A0A9E8NEZ3</accession>
<evidence type="ECO:0000256" key="2">
    <source>
        <dbReference type="ARBA" id="ARBA00023125"/>
    </source>
</evidence>
<dbReference type="InterPro" id="IPR050204">
    <property type="entry name" value="AraC_XylS_family_regulators"/>
</dbReference>
<dbReference type="Gene3D" id="1.10.10.60">
    <property type="entry name" value="Homeodomain-like"/>
    <property type="match status" value="1"/>
</dbReference>
<dbReference type="PANTHER" id="PTHR46796:SF13">
    <property type="entry name" value="HTH-TYPE TRANSCRIPTIONAL ACTIVATOR RHAS"/>
    <property type="match status" value="1"/>
</dbReference>
<evidence type="ECO:0000313" key="5">
    <source>
        <dbReference type="EMBL" id="WAC13077.1"/>
    </source>
</evidence>
<dbReference type="InterPro" id="IPR020449">
    <property type="entry name" value="Tscrpt_reg_AraC-type_HTH"/>
</dbReference>
<reference evidence="5" key="1">
    <citation type="submission" date="2022-11" db="EMBL/GenBank/DDBJ databases">
        <title>Dyadobacter pollutisoli sp. nov., isolated from plastic dumped soil.</title>
        <authorList>
            <person name="Kim J.M."/>
            <person name="Kim K.R."/>
            <person name="Lee J.K."/>
            <person name="Hao L."/>
            <person name="Jeon C.O."/>
        </authorList>
    </citation>
    <scope>NUCLEOTIDE SEQUENCE</scope>
    <source>
        <strain evidence="5">U1</strain>
    </source>
</reference>
<dbReference type="GO" id="GO:0003700">
    <property type="term" value="F:DNA-binding transcription factor activity"/>
    <property type="evidence" value="ECO:0007669"/>
    <property type="project" value="InterPro"/>
</dbReference>
<dbReference type="Pfam" id="PF20240">
    <property type="entry name" value="DUF6597"/>
    <property type="match status" value="1"/>
</dbReference>
<name>A0A9E8NEZ3_9BACT</name>
<gene>
    <name evidence="5" type="ORF">ON006_03750</name>
</gene>
<protein>
    <submittedName>
        <fullName evidence="5">Helix-turn-helix domain-containing protein</fullName>
    </submittedName>
</protein>
<dbReference type="InterPro" id="IPR009057">
    <property type="entry name" value="Homeodomain-like_sf"/>
</dbReference>
<keyword evidence="2" id="KW-0238">DNA-binding</keyword>
<dbReference type="PROSITE" id="PS01124">
    <property type="entry name" value="HTH_ARAC_FAMILY_2"/>
    <property type="match status" value="1"/>
</dbReference>
<keyword evidence="1" id="KW-0805">Transcription regulation</keyword>
<dbReference type="EMBL" id="CP112998">
    <property type="protein sequence ID" value="WAC13077.1"/>
    <property type="molecule type" value="Genomic_DNA"/>
</dbReference>
<evidence type="ECO:0000256" key="1">
    <source>
        <dbReference type="ARBA" id="ARBA00023015"/>
    </source>
</evidence>
<evidence type="ECO:0000259" key="4">
    <source>
        <dbReference type="PROSITE" id="PS01124"/>
    </source>
</evidence>
<dbReference type="AlphaFoldDB" id="A0A9E8NEZ3"/>
<feature type="domain" description="HTH araC/xylS-type" evidence="4">
    <location>
        <begin position="151"/>
        <end position="252"/>
    </location>
</feature>
<dbReference type="SMART" id="SM00342">
    <property type="entry name" value="HTH_ARAC"/>
    <property type="match status" value="1"/>
</dbReference>
<dbReference type="PANTHER" id="PTHR46796">
    <property type="entry name" value="HTH-TYPE TRANSCRIPTIONAL ACTIVATOR RHAS-RELATED"/>
    <property type="match status" value="1"/>
</dbReference>
<organism evidence="5 6">
    <name type="scientific">Dyadobacter pollutisoli</name>
    <dbReference type="NCBI Taxonomy" id="2910158"/>
    <lineage>
        <taxon>Bacteria</taxon>
        <taxon>Pseudomonadati</taxon>
        <taxon>Bacteroidota</taxon>
        <taxon>Cytophagia</taxon>
        <taxon>Cytophagales</taxon>
        <taxon>Spirosomataceae</taxon>
        <taxon>Dyadobacter</taxon>
    </lineage>
</organism>
<dbReference type="PRINTS" id="PR00032">
    <property type="entry name" value="HTHARAC"/>
</dbReference>
<evidence type="ECO:0000313" key="6">
    <source>
        <dbReference type="Proteomes" id="UP001164653"/>
    </source>
</evidence>
<dbReference type="RefSeq" id="WP_244823968.1">
    <property type="nucleotide sequence ID" value="NZ_CP112998.1"/>
</dbReference>
<evidence type="ECO:0000256" key="3">
    <source>
        <dbReference type="ARBA" id="ARBA00023163"/>
    </source>
</evidence>
<dbReference type="Pfam" id="PF12833">
    <property type="entry name" value="HTH_18"/>
    <property type="match status" value="1"/>
</dbReference>
<proteinExistence type="predicted"/>
<keyword evidence="3" id="KW-0804">Transcription</keyword>
<dbReference type="InterPro" id="IPR018060">
    <property type="entry name" value="HTH_AraC"/>
</dbReference>
<dbReference type="Proteomes" id="UP001164653">
    <property type="component" value="Chromosome"/>
</dbReference>
<dbReference type="SUPFAM" id="SSF46689">
    <property type="entry name" value="Homeodomain-like"/>
    <property type="match status" value="1"/>
</dbReference>
<dbReference type="InterPro" id="IPR046532">
    <property type="entry name" value="DUF6597"/>
</dbReference>